<dbReference type="OrthoDB" id="9795247at2"/>
<dbReference type="Gene3D" id="3.30.420.40">
    <property type="match status" value="1"/>
</dbReference>
<comment type="caution">
    <text evidence="2">The sequence shown here is derived from an EMBL/GenBank/DDBJ whole genome shotgun (WGS) entry which is preliminary data.</text>
</comment>
<evidence type="ECO:0000313" key="3">
    <source>
        <dbReference type="Proteomes" id="UP000244240"/>
    </source>
</evidence>
<dbReference type="EMBL" id="QBKR01000016">
    <property type="protein sequence ID" value="PTX58489.1"/>
    <property type="molecule type" value="Genomic_DNA"/>
</dbReference>
<proteinExistence type="inferred from homology"/>
<accession>A0A2T6BR08</accession>
<dbReference type="AlphaFoldDB" id="A0A2T6BR08"/>
<protein>
    <submittedName>
        <fullName evidence="2">ROK family protein</fullName>
    </submittedName>
</protein>
<dbReference type="SUPFAM" id="SSF53067">
    <property type="entry name" value="Actin-like ATPase domain"/>
    <property type="match status" value="1"/>
</dbReference>
<organism evidence="2 3">
    <name type="scientific">Melghirimyces profundicolus</name>
    <dbReference type="NCBI Taxonomy" id="1242148"/>
    <lineage>
        <taxon>Bacteria</taxon>
        <taxon>Bacillati</taxon>
        <taxon>Bacillota</taxon>
        <taxon>Bacilli</taxon>
        <taxon>Bacillales</taxon>
        <taxon>Thermoactinomycetaceae</taxon>
        <taxon>Melghirimyces</taxon>
    </lineage>
</organism>
<comment type="similarity">
    <text evidence="1">Belongs to the ROK (NagC/XylR) family.</text>
</comment>
<dbReference type="Pfam" id="PF00480">
    <property type="entry name" value="ROK"/>
    <property type="match status" value="1"/>
</dbReference>
<dbReference type="RefSeq" id="WP_108024486.1">
    <property type="nucleotide sequence ID" value="NZ_QBKR01000016.1"/>
</dbReference>
<sequence length="178" mass="19733">MTFSTGIACCTIYRGEIIRGVGFSGEIGQARFTEKGDRLEQEASGSAIRRLAESMETDVDSLIQKYLQGDDNPVERLVDQWSRVIYAIICLLDPQRLVLGGGVIRHHPGLLEKVKERLQLYILTEQKVALERLVLGSPDGLSGCVGAGMLMWERLDKHEIVERREFGETGKGDRVGSG</sequence>
<dbReference type="Proteomes" id="UP000244240">
    <property type="component" value="Unassembled WGS sequence"/>
</dbReference>
<name>A0A2T6BR08_9BACL</name>
<evidence type="ECO:0000313" key="2">
    <source>
        <dbReference type="EMBL" id="PTX58489.1"/>
    </source>
</evidence>
<dbReference type="InterPro" id="IPR043129">
    <property type="entry name" value="ATPase_NBD"/>
</dbReference>
<keyword evidence="3" id="KW-1185">Reference proteome</keyword>
<dbReference type="InterPro" id="IPR000600">
    <property type="entry name" value="ROK"/>
</dbReference>
<evidence type="ECO:0000256" key="1">
    <source>
        <dbReference type="ARBA" id="ARBA00006479"/>
    </source>
</evidence>
<reference evidence="2 3" key="1">
    <citation type="submission" date="2018-04" db="EMBL/GenBank/DDBJ databases">
        <title>Genomic Encyclopedia of Archaeal and Bacterial Type Strains, Phase II (KMG-II): from individual species to whole genera.</title>
        <authorList>
            <person name="Goeker M."/>
        </authorList>
    </citation>
    <scope>NUCLEOTIDE SEQUENCE [LARGE SCALE GENOMIC DNA]</scope>
    <source>
        <strain evidence="2 3">DSM 45787</strain>
    </source>
</reference>
<gene>
    <name evidence="2" type="ORF">C8P63_11676</name>
</gene>